<evidence type="ECO:0000313" key="2">
    <source>
        <dbReference type="EMBL" id="PNI67450.1"/>
    </source>
</evidence>
<reference evidence="2 3" key="1">
    <citation type="submission" date="2017-12" db="EMBL/GenBank/DDBJ databases">
        <title>High-resolution comparative analysis of great ape genomes.</title>
        <authorList>
            <person name="Pollen A."/>
            <person name="Hastie A."/>
            <person name="Hormozdiari F."/>
            <person name="Dougherty M."/>
            <person name="Liu R."/>
            <person name="Chaisson M."/>
            <person name="Hoppe E."/>
            <person name="Hill C."/>
            <person name="Pang A."/>
            <person name="Hillier L."/>
            <person name="Baker C."/>
            <person name="Armstrong J."/>
            <person name="Shendure J."/>
            <person name="Paten B."/>
            <person name="Wilson R."/>
            <person name="Chao H."/>
            <person name="Schneider V."/>
            <person name="Ventura M."/>
            <person name="Kronenberg Z."/>
            <person name="Murali S."/>
            <person name="Gordon D."/>
            <person name="Cantsilieris S."/>
            <person name="Munson K."/>
            <person name="Nelson B."/>
            <person name="Raja A."/>
            <person name="Underwood J."/>
            <person name="Diekhans M."/>
            <person name="Fiddes I."/>
            <person name="Haussler D."/>
            <person name="Eichler E."/>
        </authorList>
    </citation>
    <scope>NUCLEOTIDE SEQUENCE [LARGE SCALE GENOMIC DNA]</scope>
    <source>
        <strain evidence="2">Yerkes chimp pedigree #C0471</strain>
    </source>
</reference>
<feature type="region of interest" description="Disordered" evidence="1">
    <location>
        <begin position="61"/>
        <end position="150"/>
    </location>
</feature>
<comment type="caution">
    <text evidence="2">The sequence shown here is derived from an EMBL/GenBank/DDBJ whole genome shotgun (WGS) entry which is preliminary data.</text>
</comment>
<feature type="region of interest" description="Disordered" evidence="1">
    <location>
        <begin position="1"/>
        <end position="22"/>
    </location>
</feature>
<sequence>DSPVRWLQPAHPGQVHPEGPGQTLAQLLPQVCRLPDAAGGQVLLQGWERLLQGGLLQVSQNGASAQNARPASRVSPQPRWSARPRTSSTTCTALLASSATGSWPRGTNSTSWRTGGWCARKTTRQPSRTMTQRLELSGPGPPSQPSSWRH</sequence>
<protein>
    <submittedName>
        <fullName evidence="2">LHX4 isoform 2</fullName>
    </submittedName>
</protein>
<feature type="compositionally biased region" description="Polar residues" evidence="1">
    <location>
        <begin position="124"/>
        <end position="134"/>
    </location>
</feature>
<dbReference type="AlphaFoldDB" id="A0A2J8N6Q4"/>
<organism evidence="2 3">
    <name type="scientific">Pan troglodytes</name>
    <name type="common">Chimpanzee</name>
    <dbReference type="NCBI Taxonomy" id="9598"/>
    <lineage>
        <taxon>Eukaryota</taxon>
        <taxon>Metazoa</taxon>
        <taxon>Chordata</taxon>
        <taxon>Craniata</taxon>
        <taxon>Vertebrata</taxon>
        <taxon>Euteleostomi</taxon>
        <taxon>Mammalia</taxon>
        <taxon>Eutheria</taxon>
        <taxon>Euarchontoglires</taxon>
        <taxon>Primates</taxon>
        <taxon>Haplorrhini</taxon>
        <taxon>Catarrhini</taxon>
        <taxon>Hominidae</taxon>
        <taxon>Pan</taxon>
    </lineage>
</organism>
<feature type="compositionally biased region" description="Low complexity" evidence="1">
    <location>
        <begin position="86"/>
        <end position="102"/>
    </location>
</feature>
<name>A0A2J8N6Q4_PANTR</name>
<evidence type="ECO:0000313" key="3">
    <source>
        <dbReference type="Proteomes" id="UP000236370"/>
    </source>
</evidence>
<evidence type="ECO:0000256" key="1">
    <source>
        <dbReference type="SAM" id="MobiDB-lite"/>
    </source>
</evidence>
<proteinExistence type="predicted"/>
<dbReference type="Proteomes" id="UP000236370">
    <property type="component" value="Unassembled WGS sequence"/>
</dbReference>
<gene>
    <name evidence="2" type="ORF">CK820_G0013623</name>
</gene>
<feature type="non-terminal residue" evidence="2">
    <location>
        <position position="1"/>
    </location>
</feature>
<dbReference type="EMBL" id="NBAG03000235">
    <property type="protein sequence ID" value="PNI67450.1"/>
    <property type="molecule type" value="Genomic_DNA"/>
</dbReference>
<accession>A0A2J8N6Q4</accession>